<reference evidence="1" key="1">
    <citation type="journal article" date="2021" name="Proc. Natl. Acad. Sci. U.S.A.">
        <title>A Catalog of Tens of Thousands of Viruses from Human Metagenomes Reveals Hidden Associations with Chronic Diseases.</title>
        <authorList>
            <person name="Tisza M.J."/>
            <person name="Buck C.B."/>
        </authorList>
    </citation>
    <scope>NUCLEOTIDE SEQUENCE</scope>
    <source>
        <strain evidence="1">CtbLB3</strain>
    </source>
</reference>
<proteinExistence type="predicted"/>
<protein>
    <submittedName>
        <fullName evidence="1">Uncharacterized protein</fullName>
    </submittedName>
</protein>
<dbReference type="EMBL" id="BK015460">
    <property type="protein sequence ID" value="DAE07987.1"/>
    <property type="molecule type" value="Genomic_DNA"/>
</dbReference>
<evidence type="ECO:0000313" key="1">
    <source>
        <dbReference type="EMBL" id="DAE07987.1"/>
    </source>
</evidence>
<organism evidence="1">
    <name type="scientific">Siphoviridae sp. ctbLB3</name>
    <dbReference type="NCBI Taxonomy" id="2825565"/>
    <lineage>
        <taxon>Viruses</taxon>
        <taxon>Duplodnaviria</taxon>
        <taxon>Heunggongvirae</taxon>
        <taxon>Uroviricota</taxon>
        <taxon>Caudoviricetes</taxon>
    </lineage>
</organism>
<sequence length="71" mass="8030">MTSETCLNCQHADFRAAADYWGWKSASVVCKKGEAWRFIPCHSECSNGRFQAADGEVVAKRRAYVEKLGWD</sequence>
<name>A0A8S5PNB9_9CAUD</name>
<accession>A0A8S5PNB9</accession>